<dbReference type="GO" id="GO:0000978">
    <property type="term" value="F:RNA polymerase II cis-regulatory region sequence-specific DNA binding"/>
    <property type="evidence" value="ECO:0007669"/>
    <property type="project" value="TreeGrafter"/>
</dbReference>
<keyword evidence="3" id="KW-0804">Transcription</keyword>
<feature type="domain" description="HMG box" evidence="6">
    <location>
        <begin position="54"/>
        <end position="122"/>
    </location>
</feature>
<gene>
    <name evidence="7" type="ORF">M501DRAFT_934362</name>
</gene>
<comment type="caution">
    <text evidence="7">The sequence shown here is derived from an EMBL/GenBank/DDBJ whole genome shotgun (WGS) entry which is preliminary data.</text>
</comment>
<feature type="DNA-binding region" description="HMG box" evidence="4">
    <location>
        <begin position="54"/>
        <end position="122"/>
    </location>
</feature>
<dbReference type="InterPro" id="IPR009071">
    <property type="entry name" value="HMG_box_dom"/>
</dbReference>
<evidence type="ECO:0000313" key="7">
    <source>
        <dbReference type="EMBL" id="KAF2838977.1"/>
    </source>
</evidence>
<evidence type="ECO:0000256" key="5">
    <source>
        <dbReference type="SAM" id="MobiDB-lite"/>
    </source>
</evidence>
<organism evidence="7 8">
    <name type="scientific">Patellaria atrata CBS 101060</name>
    <dbReference type="NCBI Taxonomy" id="1346257"/>
    <lineage>
        <taxon>Eukaryota</taxon>
        <taxon>Fungi</taxon>
        <taxon>Dikarya</taxon>
        <taxon>Ascomycota</taxon>
        <taxon>Pezizomycotina</taxon>
        <taxon>Dothideomycetes</taxon>
        <taxon>Dothideomycetes incertae sedis</taxon>
        <taxon>Patellariales</taxon>
        <taxon>Patellariaceae</taxon>
        <taxon>Patellaria</taxon>
    </lineage>
</organism>
<keyword evidence="8" id="KW-1185">Reference proteome</keyword>
<dbReference type="PANTHER" id="PTHR10270:SF161">
    <property type="entry name" value="SEX-DETERMINING REGION Y PROTEIN"/>
    <property type="match status" value="1"/>
</dbReference>
<reference evidence="7" key="1">
    <citation type="journal article" date="2020" name="Stud. Mycol.">
        <title>101 Dothideomycetes genomes: a test case for predicting lifestyles and emergence of pathogens.</title>
        <authorList>
            <person name="Haridas S."/>
            <person name="Albert R."/>
            <person name="Binder M."/>
            <person name="Bloem J."/>
            <person name="Labutti K."/>
            <person name="Salamov A."/>
            <person name="Andreopoulos B."/>
            <person name="Baker S."/>
            <person name="Barry K."/>
            <person name="Bills G."/>
            <person name="Bluhm B."/>
            <person name="Cannon C."/>
            <person name="Castanera R."/>
            <person name="Culley D."/>
            <person name="Daum C."/>
            <person name="Ezra D."/>
            <person name="Gonzalez J."/>
            <person name="Henrissat B."/>
            <person name="Kuo A."/>
            <person name="Liang C."/>
            <person name="Lipzen A."/>
            <person name="Lutzoni F."/>
            <person name="Magnuson J."/>
            <person name="Mondo S."/>
            <person name="Nolan M."/>
            <person name="Ohm R."/>
            <person name="Pangilinan J."/>
            <person name="Park H.-J."/>
            <person name="Ramirez L."/>
            <person name="Alfaro M."/>
            <person name="Sun H."/>
            <person name="Tritt A."/>
            <person name="Yoshinaga Y."/>
            <person name="Zwiers L.-H."/>
            <person name="Turgeon B."/>
            <person name="Goodwin S."/>
            <person name="Spatafora J."/>
            <person name="Crous P."/>
            <person name="Grigoriev I."/>
        </authorList>
    </citation>
    <scope>NUCLEOTIDE SEQUENCE</scope>
    <source>
        <strain evidence="7">CBS 101060</strain>
    </source>
</reference>
<protein>
    <recommendedName>
        <fullName evidence="6">HMG box domain-containing protein</fullName>
    </recommendedName>
</protein>
<dbReference type="GO" id="GO:0000122">
    <property type="term" value="P:negative regulation of transcription by RNA polymerase II"/>
    <property type="evidence" value="ECO:0007669"/>
    <property type="project" value="TreeGrafter"/>
</dbReference>
<dbReference type="GO" id="GO:0001228">
    <property type="term" value="F:DNA-binding transcription activator activity, RNA polymerase II-specific"/>
    <property type="evidence" value="ECO:0007669"/>
    <property type="project" value="TreeGrafter"/>
</dbReference>
<dbReference type="AlphaFoldDB" id="A0A9P4VRL8"/>
<dbReference type="InterPro" id="IPR036910">
    <property type="entry name" value="HMG_box_dom_sf"/>
</dbReference>
<dbReference type="CDD" id="cd01389">
    <property type="entry name" value="HMG-box_ROX1-like"/>
    <property type="match status" value="1"/>
</dbReference>
<evidence type="ECO:0000256" key="4">
    <source>
        <dbReference type="PROSITE-ProRule" id="PRU00267"/>
    </source>
</evidence>
<evidence type="ECO:0000256" key="3">
    <source>
        <dbReference type="ARBA" id="ARBA00023163"/>
    </source>
</evidence>
<keyword evidence="1" id="KW-0805">Transcription regulation</keyword>
<dbReference type="GO" id="GO:0030154">
    <property type="term" value="P:cell differentiation"/>
    <property type="evidence" value="ECO:0007669"/>
    <property type="project" value="TreeGrafter"/>
</dbReference>
<dbReference type="InterPro" id="IPR050140">
    <property type="entry name" value="SRY-related_HMG-box_TF-like"/>
</dbReference>
<dbReference type="OrthoDB" id="6247875at2759"/>
<dbReference type="Gene3D" id="1.10.30.10">
    <property type="entry name" value="High mobility group box domain"/>
    <property type="match status" value="1"/>
</dbReference>
<evidence type="ECO:0000259" key="6">
    <source>
        <dbReference type="PROSITE" id="PS50118"/>
    </source>
</evidence>
<feature type="region of interest" description="Disordered" evidence="5">
    <location>
        <begin position="1"/>
        <end position="56"/>
    </location>
</feature>
<feature type="compositionally biased region" description="Low complexity" evidence="5">
    <location>
        <begin position="16"/>
        <end position="25"/>
    </location>
</feature>
<proteinExistence type="predicted"/>
<dbReference type="Pfam" id="PF00505">
    <property type="entry name" value="HMG_box"/>
    <property type="match status" value="1"/>
</dbReference>
<dbReference type="Proteomes" id="UP000799429">
    <property type="component" value="Unassembled WGS sequence"/>
</dbReference>
<keyword evidence="2 4" id="KW-0238">DNA-binding</keyword>
<dbReference type="PANTHER" id="PTHR10270">
    <property type="entry name" value="SOX TRANSCRIPTION FACTOR"/>
    <property type="match status" value="1"/>
</dbReference>
<evidence type="ECO:0000256" key="2">
    <source>
        <dbReference type="ARBA" id="ARBA00023125"/>
    </source>
</evidence>
<sequence length="257" mass="28702">MSHKGAIVLFPPEPPVEVTTSSSTTGPFEADAPSPVAPGPSLESKKSRKSASKIPRPPNAFILYRQHHHSKVLSECPGIHNNDISKVIGIQWKNEQQDVKKAYQDMAAEAKRIHALTYPNYQYQPRKAGDKKRRGTKHKVATVAIQQPEFELNNYGYGQGILGIAGQDNVLSCMVDEWNDQPGFQEKEDSWPILERVDPYLPTMADEAKDRAIIPYESLEKQMEDNYVAPLPVVFPGSIFGRGGLVDHEFFGYNANQ</sequence>
<dbReference type="GO" id="GO:0005634">
    <property type="term" value="C:nucleus"/>
    <property type="evidence" value="ECO:0007669"/>
    <property type="project" value="UniProtKB-UniRule"/>
</dbReference>
<name>A0A9P4VRL8_9PEZI</name>
<dbReference type="FunFam" id="1.10.30.10:FF:000041">
    <property type="entry name" value="HMG box family protein"/>
    <property type="match status" value="1"/>
</dbReference>
<dbReference type="SMART" id="SM00398">
    <property type="entry name" value="HMG"/>
    <property type="match status" value="1"/>
</dbReference>
<accession>A0A9P4VRL8</accession>
<evidence type="ECO:0000313" key="8">
    <source>
        <dbReference type="Proteomes" id="UP000799429"/>
    </source>
</evidence>
<keyword evidence="4" id="KW-0539">Nucleus</keyword>
<dbReference type="EMBL" id="MU006095">
    <property type="protein sequence ID" value="KAF2838977.1"/>
    <property type="molecule type" value="Genomic_DNA"/>
</dbReference>
<evidence type="ECO:0000256" key="1">
    <source>
        <dbReference type="ARBA" id="ARBA00023015"/>
    </source>
</evidence>
<dbReference type="PROSITE" id="PS50118">
    <property type="entry name" value="HMG_BOX_2"/>
    <property type="match status" value="1"/>
</dbReference>
<dbReference type="SUPFAM" id="SSF47095">
    <property type="entry name" value="HMG-box"/>
    <property type="match status" value="1"/>
</dbReference>